<dbReference type="Gene3D" id="3.60.15.10">
    <property type="entry name" value="Ribonuclease Z/Hydroxyacylglutathione hydrolase-like"/>
    <property type="match status" value="1"/>
</dbReference>
<name>A0A931E3D2_9BACT</name>
<dbReference type="CDD" id="cd00158">
    <property type="entry name" value="RHOD"/>
    <property type="match status" value="2"/>
</dbReference>
<dbReference type="InterPro" id="IPR036866">
    <property type="entry name" value="RibonucZ/Hydroxyglut_hydro"/>
</dbReference>
<organism evidence="3 4">
    <name type="scientific">Panacibacter microcysteis</name>
    <dbReference type="NCBI Taxonomy" id="2793269"/>
    <lineage>
        <taxon>Bacteria</taxon>
        <taxon>Pseudomonadati</taxon>
        <taxon>Bacteroidota</taxon>
        <taxon>Chitinophagia</taxon>
        <taxon>Chitinophagales</taxon>
        <taxon>Chitinophagaceae</taxon>
        <taxon>Panacibacter</taxon>
    </lineage>
</organism>
<dbReference type="Pfam" id="PF00581">
    <property type="entry name" value="Rhodanese"/>
    <property type="match status" value="2"/>
</dbReference>
<dbReference type="Proteomes" id="UP000628448">
    <property type="component" value="Unassembled WGS sequence"/>
</dbReference>
<proteinExistence type="predicted"/>
<dbReference type="InterPro" id="IPR044528">
    <property type="entry name" value="POD-like_MBL-fold"/>
</dbReference>
<dbReference type="FunFam" id="3.60.15.10:FF:000030">
    <property type="entry name" value="Metallo-beta-lactamase family protein"/>
    <property type="match status" value="1"/>
</dbReference>
<sequence>MKIEQIYTGCLAQGAYYIESDGEAVVIDPLREVEPYIQKAARNGATIKYVLETHFHADFVSGHLDLAKKTGATIVYGPTAKPGFAAHVATDGEVLKVGKVTFKVMHTPGHTMESTCYLLADESGKDTGIFTGDTLFIGDVGRPDLAQKVIAALTQEKLAAHLYESLQYKIMPLADDIVVYPAHGAGSACGKNMSKETTDTLGHQKATNYALRKGLTKEQFIQEVLTGLTPPPAYFPLNVLMNIKGYDSIDEVLQRGRHELTPDAFEAAANETNALILDTRDAQVFAKGFIPNAINIGIDGSFAPWVGTMIPDVKQEILLVAEPGREEEVITRLARVGYDFTIGYLKGGFDAWKAAGKETDTITSVTADEVADALKKNDMHILDVRKKSEYDSEHVVAAENAPLDYINDSMLLVDKSKQYFVHCAGGYRSMIFISVLKARGYNNLVDVKGGFKALKESGNFKITDYVCPTTLL</sequence>
<dbReference type="SMART" id="SM00450">
    <property type="entry name" value="RHOD"/>
    <property type="match status" value="2"/>
</dbReference>
<dbReference type="GO" id="GO:0070813">
    <property type="term" value="P:hydrogen sulfide metabolic process"/>
    <property type="evidence" value="ECO:0007669"/>
    <property type="project" value="TreeGrafter"/>
</dbReference>
<reference evidence="3" key="1">
    <citation type="submission" date="2020-11" db="EMBL/GenBank/DDBJ databases">
        <title>Bacterial whole genome sequence for Panacibacter sp. DH6.</title>
        <authorList>
            <person name="Le V."/>
            <person name="Ko S."/>
            <person name="Ahn C.-Y."/>
            <person name="Oh H.-M."/>
        </authorList>
    </citation>
    <scope>NUCLEOTIDE SEQUENCE</scope>
    <source>
        <strain evidence="3">DH6</strain>
    </source>
</reference>
<accession>A0A931E3D2</accession>
<protein>
    <submittedName>
        <fullName evidence="3">MBL fold metallo-hydrolase</fullName>
    </submittedName>
</protein>
<dbReference type="SUPFAM" id="SSF52821">
    <property type="entry name" value="Rhodanese/Cell cycle control phosphatase"/>
    <property type="match status" value="2"/>
</dbReference>
<dbReference type="GO" id="GO:0046872">
    <property type="term" value="F:metal ion binding"/>
    <property type="evidence" value="ECO:0007669"/>
    <property type="project" value="UniProtKB-KW"/>
</dbReference>
<feature type="domain" description="Rhodanese" evidence="2">
    <location>
        <begin position="270"/>
        <end position="361"/>
    </location>
</feature>
<dbReference type="SUPFAM" id="SSF56281">
    <property type="entry name" value="Metallo-hydrolase/oxidoreductase"/>
    <property type="match status" value="1"/>
</dbReference>
<dbReference type="RefSeq" id="WP_196990334.1">
    <property type="nucleotide sequence ID" value="NZ_JADWYR010000001.1"/>
</dbReference>
<keyword evidence="1" id="KW-0479">Metal-binding</keyword>
<dbReference type="GO" id="GO:0050313">
    <property type="term" value="F:sulfur dioxygenase activity"/>
    <property type="evidence" value="ECO:0007669"/>
    <property type="project" value="InterPro"/>
</dbReference>
<dbReference type="CDD" id="cd07724">
    <property type="entry name" value="POD-like_MBL-fold"/>
    <property type="match status" value="1"/>
</dbReference>
<dbReference type="SMART" id="SM00849">
    <property type="entry name" value="Lactamase_B"/>
    <property type="match status" value="1"/>
</dbReference>
<dbReference type="GO" id="GO:0006749">
    <property type="term" value="P:glutathione metabolic process"/>
    <property type="evidence" value="ECO:0007669"/>
    <property type="project" value="InterPro"/>
</dbReference>
<evidence type="ECO:0000313" key="4">
    <source>
        <dbReference type="Proteomes" id="UP000628448"/>
    </source>
</evidence>
<feature type="domain" description="Rhodanese" evidence="2">
    <location>
        <begin position="375"/>
        <end position="463"/>
    </location>
</feature>
<keyword evidence="4" id="KW-1185">Reference proteome</keyword>
<evidence type="ECO:0000313" key="3">
    <source>
        <dbReference type="EMBL" id="MBG9376323.1"/>
    </source>
</evidence>
<comment type="caution">
    <text evidence="3">The sequence shown here is derived from an EMBL/GenBank/DDBJ whole genome shotgun (WGS) entry which is preliminary data.</text>
</comment>
<dbReference type="InterPro" id="IPR001279">
    <property type="entry name" value="Metallo-B-lactamas"/>
</dbReference>
<evidence type="ECO:0000256" key="1">
    <source>
        <dbReference type="ARBA" id="ARBA00022723"/>
    </source>
</evidence>
<dbReference type="InterPro" id="IPR036873">
    <property type="entry name" value="Rhodanese-like_dom_sf"/>
</dbReference>
<dbReference type="PROSITE" id="PS50206">
    <property type="entry name" value="RHODANESE_3"/>
    <property type="match status" value="2"/>
</dbReference>
<dbReference type="Gene3D" id="3.40.250.10">
    <property type="entry name" value="Rhodanese-like domain"/>
    <property type="match status" value="2"/>
</dbReference>
<dbReference type="EMBL" id="JADWYR010000001">
    <property type="protein sequence ID" value="MBG9376323.1"/>
    <property type="molecule type" value="Genomic_DNA"/>
</dbReference>
<dbReference type="AlphaFoldDB" id="A0A931E3D2"/>
<dbReference type="PANTHER" id="PTHR43084:SF1">
    <property type="entry name" value="PERSULFIDE DIOXYGENASE ETHE1, MITOCHONDRIAL"/>
    <property type="match status" value="1"/>
</dbReference>
<gene>
    <name evidence="3" type="ORF">I5907_08760</name>
</gene>
<evidence type="ECO:0000259" key="2">
    <source>
        <dbReference type="PROSITE" id="PS50206"/>
    </source>
</evidence>
<dbReference type="Pfam" id="PF00753">
    <property type="entry name" value="Lactamase_B"/>
    <property type="match status" value="1"/>
</dbReference>
<dbReference type="InterPro" id="IPR001763">
    <property type="entry name" value="Rhodanese-like_dom"/>
</dbReference>
<dbReference type="PANTHER" id="PTHR43084">
    <property type="entry name" value="PERSULFIDE DIOXYGENASE ETHE1"/>
    <property type="match status" value="1"/>
</dbReference>
<dbReference type="InterPro" id="IPR051682">
    <property type="entry name" value="Mito_Persulfide_Diox"/>
</dbReference>